<gene>
    <name evidence="4" type="ORF">BHF68_05965</name>
</gene>
<dbReference type="OrthoDB" id="442064at2"/>
<evidence type="ECO:0000256" key="1">
    <source>
        <dbReference type="ARBA" id="ARBA00022741"/>
    </source>
</evidence>
<keyword evidence="2" id="KW-0051">Antiviral defense</keyword>
<protein>
    <recommendedName>
        <fullName evidence="3">Cas10/Cmr2 second palm domain-containing protein</fullName>
    </recommendedName>
</protein>
<sequence>MAAYVYLDVSQKQEYIYKNNKLKDNLLRSFVIKAVTERLSSESYDISDIQSNLGELLSLESYLNTEFKEQFHFEYSGGGNSIIRFSGAEIAKSFIKNYSFHVLEEYPDLELYISMVDEEADKDTLLNLETENANKIRELLMKRADKIKDERRAQFKRWSYGIEEIDKTGRAKIYEEKSYEKDSCHKDSIRELILRDIKAEVEDKNVRVTSELNHYKKENGKSYIGVISIDGNGMGDIVKNVVDFEGLREVSEYINNVYFTAIKNALIEHAEQKQEMQKQFDMVGNKLLVTPILQAGDDICIIVEANHAVGIAASILKQIISLSQDDTYKNVTEKYLGTKYLTACAGVAIIKHAYPYFEAIKVAEKLCYEAKNFLHKTQSSSSNYQRQTFINWEIVQSQVNERIKFEEYNKNQDYNQKFTVKPLCIDQCVGIEDDNIISFDAFFEIVNQIKIHNQDRDNMDSISSFISNSYLEGIKQHMYGGVEPYRFFLNINKEATAELQAIVEDAIGRKLEHLLISEEQNGSHGYTYLINDVIELLPFVGRGDKE</sequence>
<evidence type="ECO:0000313" key="4">
    <source>
        <dbReference type="EMBL" id="OEF97140.1"/>
    </source>
</evidence>
<dbReference type="InterPro" id="IPR043128">
    <property type="entry name" value="Rev_trsase/Diguanyl_cyclase"/>
</dbReference>
<proteinExistence type="predicted"/>
<evidence type="ECO:0000313" key="5">
    <source>
        <dbReference type="Proteomes" id="UP000094296"/>
    </source>
</evidence>
<dbReference type="Proteomes" id="UP000094296">
    <property type="component" value="Unassembled WGS sequence"/>
</dbReference>
<accession>A0A1E5G2C9</accession>
<keyword evidence="1" id="KW-0547">Nucleotide-binding</keyword>
<keyword evidence="5" id="KW-1185">Reference proteome</keyword>
<dbReference type="STRING" id="766136.BHF68_05965"/>
<reference evidence="4 5" key="1">
    <citation type="submission" date="2016-09" db="EMBL/GenBank/DDBJ databases">
        <title>Draft genome sequence for the type strain of Desulfuribacillus alkaliarsenatis AHT28, an obligately anaerobic, sulfidogenic bacterium isolated from Russian soda lake sediments.</title>
        <authorList>
            <person name="Abin C.A."/>
            <person name="Hollibaugh J.T."/>
        </authorList>
    </citation>
    <scope>NUCLEOTIDE SEQUENCE [LARGE SCALE GENOMIC DNA]</scope>
    <source>
        <strain evidence="4 5">AHT28</strain>
    </source>
</reference>
<dbReference type="RefSeq" id="WP_069643186.1">
    <property type="nucleotide sequence ID" value="NZ_MIJE01000022.1"/>
</dbReference>
<evidence type="ECO:0000256" key="2">
    <source>
        <dbReference type="ARBA" id="ARBA00023118"/>
    </source>
</evidence>
<comment type="caution">
    <text evidence="4">The sequence shown here is derived from an EMBL/GenBank/DDBJ whole genome shotgun (WGS) entry which is preliminary data.</text>
</comment>
<organism evidence="4 5">
    <name type="scientific">Desulfuribacillus alkaliarsenatis</name>
    <dbReference type="NCBI Taxonomy" id="766136"/>
    <lineage>
        <taxon>Bacteria</taxon>
        <taxon>Bacillati</taxon>
        <taxon>Bacillota</taxon>
        <taxon>Desulfuribacillia</taxon>
        <taxon>Desulfuribacillales</taxon>
        <taxon>Desulfuribacillaceae</taxon>
        <taxon>Desulfuribacillus</taxon>
    </lineage>
</organism>
<dbReference type="Gene3D" id="3.30.70.270">
    <property type="match status" value="1"/>
</dbReference>
<dbReference type="EMBL" id="MIJE01000022">
    <property type="protein sequence ID" value="OEF97140.1"/>
    <property type="molecule type" value="Genomic_DNA"/>
</dbReference>
<dbReference type="Pfam" id="PF22335">
    <property type="entry name" value="Cas10-Cmr2_palm2"/>
    <property type="match status" value="1"/>
</dbReference>
<dbReference type="GO" id="GO:0051607">
    <property type="term" value="P:defense response to virus"/>
    <property type="evidence" value="ECO:0007669"/>
    <property type="project" value="UniProtKB-KW"/>
</dbReference>
<dbReference type="InterPro" id="IPR054767">
    <property type="entry name" value="Cas10-Cmr2_palm2"/>
</dbReference>
<feature type="domain" description="Cas10/Cmr2 second palm" evidence="3">
    <location>
        <begin position="223"/>
        <end position="372"/>
    </location>
</feature>
<name>A0A1E5G2C9_9FIRM</name>
<dbReference type="AlphaFoldDB" id="A0A1E5G2C9"/>
<dbReference type="GO" id="GO:0000166">
    <property type="term" value="F:nucleotide binding"/>
    <property type="evidence" value="ECO:0007669"/>
    <property type="project" value="UniProtKB-KW"/>
</dbReference>
<evidence type="ECO:0000259" key="3">
    <source>
        <dbReference type="Pfam" id="PF22335"/>
    </source>
</evidence>